<evidence type="ECO:0000259" key="1">
    <source>
        <dbReference type="Pfam" id="PF07728"/>
    </source>
</evidence>
<dbReference type="OrthoDB" id="9781481at2"/>
<dbReference type="SUPFAM" id="SSF52540">
    <property type="entry name" value="P-loop containing nucleoside triphosphate hydrolases"/>
    <property type="match status" value="1"/>
</dbReference>
<dbReference type="InterPro" id="IPR011704">
    <property type="entry name" value="ATPase_dyneun-rel_AAA"/>
</dbReference>
<evidence type="ECO:0000313" key="2">
    <source>
        <dbReference type="EMBL" id="EHI58245.1"/>
    </source>
</evidence>
<reference evidence="2 3" key="1">
    <citation type="submission" date="2011-08" db="EMBL/GenBank/DDBJ databases">
        <title>The Genome Sequence of Clostridium hathewayi WAL-18680.</title>
        <authorList>
            <consortium name="The Broad Institute Genome Sequencing Platform"/>
            <person name="Earl A."/>
            <person name="Ward D."/>
            <person name="Feldgarden M."/>
            <person name="Gevers D."/>
            <person name="Finegold S.M."/>
            <person name="Summanen P.H."/>
            <person name="Molitoris D.R."/>
            <person name="Song M."/>
            <person name="Daigneault M."/>
            <person name="Allen-Vercoe E."/>
            <person name="Young S.K."/>
            <person name="Zeng Q."/>
            <person name="Gargeya S."/>
            <person name="Fitzgerald M."/>
            <person name="Haas B."/>
            <person name="Abouelleil A."/>
            <person name="Alvarado L."/>
            <person name="Arachchi H.M."/>
            <person name="Berlin A."/>
            <person name="Brown A."/>
            <person name="Chapman S.B."/>
            <person name="Chen Z."/>
            <person name="Dunbar C."/>
            <person name="Freedman E."/>
            <person name="Gearin G."/>
            <person name="Gellesch M."/>
            <person name="Goldberg J."/>
            <person name="Griggs A."/>
            <person name="Gujja S."/>
            <person name="Heiman D."/>
            <person name="Howarth C."/>
            <person name="Larson L."/>
            <person name="Lui A."/>
            <person name="MacDonald P.J.P."/>
            <person name="Montmayeur A."/>
            <person name="Murphy C."/>
            <person name="Neiman D."/>
            <person name="Pearson M."/>
            <person name="Priest M."/>
            <person name="Roberts A."/>
            <person name="Saif S."/>
            <person name="Shea T."/>
            <person name="Shenoy N."/>
            <person name="Sisk P."/>
            <person name="Stolte C."/>
            <person name="Sykes S."/>
            <person name="Wortman J."/>
            <person name="Nusbaum C."/>
            <person name="Birren B."/>
        </authorList>
    </citation>
    <scope>NUCLEOTIDE SEQUENCE [LARGE SCALE GENOMIC DNA]</scope>
    <source>
        <strain evidence="2 3">WAL-18680</strain>
    </source>
</reference>
<feature type="domain" description="ATPase dynein-related AAA" evidence="1">
    <location>
        <begin position="335"/>
        <end position="507"/>
    </location>
</feature>
<dbReference type="REBASE" id="42895">
    <property type="entry name" value="R2.Cha18680ORF3702P"/>
</dbReference>
<dbReference type="AlphaFoldDB" id="G5IJM5"/>
<dbReference type="Gene3D" id="3.40.50.300">
    <property type="entry name" value="P-loop containing nucleotide triphosphate hydrolases"/>
    <property type="match status" value="1"/>
</dbReference>
<dbReference type="PANTHER" id="PTHR37291:SF1">
    <property type="entry name" value="TYPE IV METHYL-DIRECTED RESTRICTION ENZYME ECOKMCRB SUBUNIT"/>
    <property type="match status" value="1"/>
</dbReference>
<dbReference type="EMBL" id="ADLN01000104">
    <property type="protein sequence ID" value="EHI58245.1"/>
    <property type="molecule type" value="Genomic_DNA"/>
</dbReference>
<comment type="caution">
    <text evidence="2">The sequence shown here is derived from an EMBL/GenBank/DDBJ whole genome shotgun (WGS) entry which is preliminary data.</text>
</comment>
<dbReference type="GO" id="GO:0016887">
    <property type="term" value="F:ATP hydrolysis activity"/>
    <property type="evidence" value="ECO:0007669"/>
    <property type="project" value="InterPro"/>
</dbReference>
<dbReference type="InterPro" id="IPR027417">
    <property type="entry name" value="P-loop_NTPase"/>
</dbReference>
<dbReference type="GO" id="GO:0005524">
    <property type="term" value="F:ATP binding"/>
    <property type="evidence" value="ECO:0007669"/>
    <property type="project" value="InterPro"/>
</dbReference>
<proteinExistence type="predicted"/>
<gene>
    <name evidence="2" type="ORF">HMPREF9473_03703</name>
</gene>
<dbReference type="PANTHER" id="PTHR37291">
    <property type="entry name" value="5-METHYLCYTOSINE-SPECIFIC RESTRICTION ENZYME B"/>
    <property type="match status" value="1"/>
</dbReference>
<accession>G5IJM5</accession>
<keyword evidence="3" id="KW-1185">Reference proteome</keyword>
<name>G5IJM5_9FIRM</name>
<dbReference type="InterPro" id="IPR052934">
    <property type="entry name" value="Methyl-DNA_Rec/Restrict_Enz"/>
</dbReference>
<dbReference type="HOGENOM" id="CLU_413214_0_0_9"/>
<evidence type="ECO:0000313" key="3">
    <source>
        <dbReference type="Proteomes" id="UP000005384"/>
    </source>
</evidence>
<protein>
    <recommendedName>
        <fullName evidence="1">ATPase dynein-related AAA domain-containing protein</fullName>
    </recommendedName>
</protein>
<organism evidence="2 3">
    <name type="scientific">Hungatella hathewayi WAL-18680</name>
    <dbReference type="NCBI Taxonomy" id="742737"/>
    <lineage>
        <taxon>Bacteria</taxon>
        <taxon>Bacillati</taxon>
        <taxon>Bacillota</taxon>
        <taxon>Clostridia</taxon>
        <taxon>Lachnospirales</taxon>
        <taxon>Lachnospiraceae</taxon>
        <taxon>Hungatella</taxon>
    </lineage>
</organism>
<dbReference type="PATRIC" id="fig|742737.3.peg.3681"/>
<dbReference type="RefSeq" id="WP_006781694.1">
    <property type="nucleotide sequence ID" value="NZ_CP040506.1"/>
</dbReference>
<sequence length="656" mass="75751">MSDSIDIMSLNQDQHQALVCMFFAMLPKTDKRYKKRIEYWEVLQKRFNKKVSTYRFVKDTFDLYFPANNRAGWKGENTLSKRGKEYKEIYDMYGDYDVDVIEKAVDEIINLYSKDNISYITMKCGIPDIVHAMINGDKEITIDGVNRLQEELQNDRIVFVTLGGDRGKKEVDWEPGFYGIAHIIKPPYDFGYNGNKKYFKFDICMDCTFKRAYRREEFLYYRDTFDATYIGPELSRDPSQAISSLDDAKAAAVIRAVIDKQPELKDELGNIFPKEFMDRVLGAVRILIPSVAAYGETMKDAYDSYKTETEAVQENEYIPIIYNTSFKSKYERNRIVFGAPGTGKSFKLKEDSEKLLEASSGSVERVTFHPDYTYSQFVGTYKPVSDIEGAISYKFVPGPFMRVYVEALRSGRTGEPQPHLLLVEEINRARVAAVFGDIFQLLDRNTNGVSEYETQSSEDIRKYLAEELGGTPDNYPILRLPDNMFIWATMNSADQGVFPMDTAFKRRWDFEYIGINDSEEKLKYSNGKDYVIPIGLGEGRRYIKWNVLRKGINEILTDECKVNEDKLLGPFFLSKNLLVNAVDNMEKEDSFVKAFESKVIMYLFEDVVKMSPEKIFKGHFKQNGKRIYSEICKSFEKDGIGIFDLDLEVSDIKNID</sequence>
<dbReference type="Pfam" id="PF07728">
    <property type="entry name" value="AAA_5"/>
    <property type="match status" value="1"/>
</dbReference>
<dbReference type="Proteomes" id="UP000005384">
    <property type="component" value="Unassembled WGS sequence"/>
</dbReference>